<evidence type="ECO:0000313" key="1">
    <source>
        <dbReference type="EMBL" id="EPB66500.1"/>
    </source>
</evidence>
<dbReference type="EMBL" id="KE126098">
    <property type="protein sequence ID" value="EPB66500.1"/>
    <property type="molecule type" value="Genomic_DNA"/>
</dbReference>
<name>A0A0D6L558_9BILA</name>
<keyword evidence="2" id="KW-1185">Reference proteome</keyword>
<protein>
    <submittedName>
        <fullName evidence="1">Uncharacterized protein</fullName>
    </submittedName>
</protein>
<organism evidence="1 2">
    <name type="scientific">Ancylostoma ceylanicum</name>
    <dbReference type="NCBI Taxonomy" id="53326"/>
    <lineage>
        <taxon>Eukaryota</taxon>
        <taxon>Metazoa</taxon>
        <taxon>Ecdysozoa</taxon>
        <taxon>Nematoda</taxon>
        <taxon>Chromadorea</taxon>
        <taxon>Rhabditida</taxon>
        <taxon>Rhabditina</taxon>
        <taxon>Rhabditomorpha</taxon>
        <taxon>Strongyloidea</taxon>
        <taxon>Ancylostomatidae</taxon>
        <taxon>Ancylostomatinae</taxon>
        <taxon>Ancylostoma</taxon>
    </lineage>
</organism>
<evidence type="ECO:0000313" key="2">
    <source>
        <dbReference type="Proteomes" id="UP000054495"/>
    </source>
</evidence>
<sequence length="251" mass="27587">MRVPSTGIDYFFGALSNVACSRALIAFRETVEEVCSQQMLRSLLLIAGISYTLAVICYDCYDTGPDHTACTRERSCNGLACMIFDAGDNVTSTAFCLLAMRGDESIDQKTGCWLESDGRGRHCMCHTDFCNQLLPKSKLPQDPMVPLLPNADFLKHNPLLDYHDHLEESPEHNGAAPVPENVLFPAAATADPKTAGGSDDDDLVPVDFAEYDRELSEKESKEENRASAHPPALVLMSMTLATSWARLFAYI</sequence>
<gene>
    <name evidence="1" type="ORF">ANCCEY_14409</name>
</gene>
<reference evidence="1 2" key="1">
    <citation type="submission" date="2013-05" db="EMBL/GenBank/DDBJ databases">
        <title>Draft genome of the parasitic nematode Anyclostoma ceylanicum.</title>
        <authorList>
            <person name="Mitreva M."/>
        </authorList>
    </citation>
    <scope>NUCLEOTIDE SEQUENCE [LARGE SCALE GENOMIC DNA]</scope>
</reference>
<dbReference type="AlphaFoldDB" id="A0A0D6L558"/>
<proteinExistence type="predicted"/>
<dbReference type="Proteomes" id="UP000054495">
    <property type="component" value="Unassembled WGS sequence"/>
</dbReference>
<accession>A0A0D6L558</accession>